<dbReference type="InterPro" id="IPR023214">
    <property type="entry name" value="HAD_sf"/>
</dbReference>
<dbReference type="EMBL" id="SJPL01000001">
    <property type="protein sequence ID" value="TWT69018.1"/>
    <property type="molecule type" value="Genomic_DNA"/>
</dbReference>
<reference evidence="1 2" key="1">
    <citation type="submission" date="2019-02" db="EMBL/GenBank/DDBJ databases">
        <title>Deep-cultivation of Planctomycetes and their phenomic and genomic characterization uncovers novel biology.</title>
        <authorList>
            <person name="Wiegand S."/>
            <person name="Jogler M."/>
            <person name="Boedeker C."/>
            <person name="Pinto D."/>
            <person name="Vollmers J."/>
            <person name="Rivas-Marin E."/>
            <person name="Kohn T."/>
            <person name="Peeters S.H."/>
            <person name="Heuer A."/>
            <person name="Rast P."/>
            <person name="Oberbeckmann S."/>
            <person name="Bunk B."/>
            <person name="Jeske O."/>
            <person name="Meyerdierks A."/>
            <person name="Storesund J.E."/>
            <person name="Kallscheuer N."/>
            <person name="Luecker S."/>
            <person name="Lage O.M."/>
            <person name="Pohl T."/>
            <person name="Merkel B.J."/>
            <person name="Hornburger P."/>
            <person name="Mueller R.-W."/>
            <person name="Bruemmer F."/>
            <person name="Labrenz M."/>
            <person name="Spormann A.M."/>
            <person name="Op Den Camp H."/>
            <person name="Overmann J."/>
            <person name="Amann R."/>
            <person name="Jetten M.S.M."/>
            <person name="Mascher T."/>
            <person name="Medema M.H."/>
            <person name="Devos D.P."/>
            <person name="Kaster A.-K."/>
            <person name="Ovreas L."/>
            <person name="Rohde M."/>
            <person name="Galperin M.Y."/>
            <person name="Jogler C."/>
        </authorList>
    </citation>
    <scope>NUCLEOTIDE SEQUENCE [LARGE SCALE GENOMIC DNA]</scope>
    <source>
        <strain evidence="1 2">Pan14r</strain>
    </source>
</reference>
<organism evidence="1 2">
    <name type="scientific">Crateriforma conspicua</name>
    <dbReference type="NCBI Taxonomy" id="2527996"/>
    <lineage>
        <taxon>Bacteria</taxon>
        <taxon>Pseudomonadati</taxon>
        <taxon>Planctomycetota</taxon>
        <taxon>Planctomycetia</taxon>
        <taxon>Planctomycetales</taxon>
        <taxon>Planctomycetaceae</taxon>
        <taxon>Crateriforma</taxon>
    </lineage>
</organism>
<sequence>MPPLSTLLIDIDDTLVHQSDVAGQTYPLLELIKQQAAAQGLATRSTLRAIQDVLDAVYWTWSDFLAAVGVDPVEFWLQADLIESRRTTVLDPQISARLARLQQAGYRLCITSNNPVDGIRHKLRLAGFDSQTQQNLFMDFFGTNNCRANKGQVQFWRCVVGQLRVAPETIAVIGDNPIEDGQIPSTVGINRWFPIGTNQTDHPADCWAAAERQLLDHRSSNSTTRH</sequence>
<gene>
    <name evidence="1" type="ORF">Pan14r_13020</name>
</gene>
<dbReference type="AlphaFoldDB" id="A0A5C5Y1Z9"/>
<dbReference type="GO" id="GO:0016787">
    <property type="term" value="F:hydrolase activity"/>
    <property type="evidence" value="ECO:0007669"/>
    <property type="project" value="UniProtKB-KW"/>
</dbReference>
<name>A0A5C5Y1Z9_9PLAN</name>
<dbReference type="InterPro" id="IPR036412">
    <property type="entry name" value="HAD-like_sf"/>
</dbReference>
<keyword evidence="1" id="KW-0378">Hydrolase</keyword>
<dbReference type="Proteomes" id="UP000317238">
    <property type="component" value="Unassembled WGS sequence"/>
</dbReference>
<keyword evidence="2" id="KW-1185">Reference proteome</keyword>
<dbReference type="SUPFAM" id="SSF56784">
    <property type="entry name" value="HAD-like"/>
    <property type="match status" value="1"/>
</dbReference>
<dbReference type="CDD" id="cd01427">
    <property type="entry name" value="HAD_like"/>
    <property type="match status" value="1"/>
</dbReference>
<evidence type="ECO:0000313" key="1">
    <source>
        <dbReference type="EMBL" id="TWT69018.1"/>
    </source>
</evidence>
<dbReference type="Gene3D" id="3.40.50.1000">
    <property type="entry name" value="HAD superfamily/HAD-like"/>
    <property type="match status" value="1"/>
</dbReference>
<accession>A0A5C5Y1Z9</accession>
<dbReference type="Gene3D" id="1.10.150.520">
    <property type="match status" value="1"/>
</dbReference>
<dbReference type="RefSeq" id="WP_146438640.1">
    <property type="nucleotide sequence ID" value="NZ_SJPL01000001.1"/>
</dbReference>
<dbReference type="Pfam" id="PF00702">
    <property type="entry name" value="Hydrolase"/>
    <property type="match status" value="1"/>
</dbReference>
<evidence type="ECO:0000313" key="2">
    <source>
        <dbReference type="Proteomes" id="UP000317238"/>
    </source>
</evidence>
<comment type="caution">
    <text evidence="1">The sequence shown here is derived from an EMBL/GenBank/DDBJ whole genome shotgun (WGS) entry which is preliminary data.</text>
</comment>
<proteinExistence type="predicted"/>
<protein>
    <submittedName>
        <fullName evidence="1">Haloacid dehalogenase-like hydrolase</fullName>
    </submittedName>
</protein>